<evidence type="ECO:0000256" key="1">
    <source>
        <dbReference type="ARBA" id="ARBA00001933"/>
    </source>
</evidence>
<dbReference type="GO" id="GO:0005524">
    <property type="term" value="F:ATP binding"/>
    <property type="evidence" value="ECO:0007669"/>
    <property type="project" value="UniProtKB-ARBA"/>
</dbReference>
<evidence type="ECO:0000256" key="17">
    <source>
        <dbReference type="ARBA" id="ARBA00076108"/>
    </source>
</evidence>
<dbReference type="EC" id="4.3.1.18" evidence="14"/>
<evidence type="ECO:0000313" key="23">
    <source>
        <dbReference type="EMBL" id="CAD7438549.1"/>
    </source>
</evidence>
<comment type="cofactor">
    <cofactor evidence="1">
        <name>pyridoxal 5'-phosphate</name>
        <dbReference type="ChEBI" id="CHEBI:597326"/>
    </cofactor>
</comment>
<evidence type="ECO:0000256" key="4">
    <source>
        <dbReference type="ARBA" id="ARBA00012093"/>
    </source>
</evidence>
<evidence type="ECO:0000256" key="19">
    <source>
        <dbReference type="ARBA" id="ARBA00081761"/>
    </source>
</evidence>
<dbReference type="PANTHER" id="PTHR48078:SF19">
    <property type="entry name" value="ACT DOMAIN-CONTAINING PROTEIN"/>
    <property type="match status" value="1"/>
</dbReference>
<dbReference type="GO" id="GO:0030170">
    <property type="term" value="F:pyridoxal phosphate binding"/>
    <property type="evidence" value="ECO:0007669"/>
    <property type="project" value="UniProtKB-ARBA"/>
</dbReference>
<dbReference type="EMBL" id="OD564481">
    <property type="protein sequence ID" value="CAD7438549.1"/>
    <property type="molecule type" value="Genomic_DNA"/>
</dbReference>
<evidence type="ECO:0000256" key="2">
    <source>
        <dbReference type="ARBA" id="ARBA00004123"/>
    </source>
</evidence>
<dbReference type="InterPro" id="IPR009057">
    <property type="entry name" value="Homeodomain-like_sf"/>
</dbReference>
<evidence type="ECO:0000256" key="14">
    <source>
        <dbReference type="ARBA" id="ARBA00066349"/>
    </source>
</evidence>
<comment type="subcellular location">
    <subcellularLocation>
        <location evidence="2">Nucleus</location>
    </subcellularLocation>
</comment>
<proteinExistence type="inferred from homology"/>
<name>A0A7R9ENK4_9NEOP</name>
<dbReference type="InterPro" id="IPR036052">
    <property type="entry name" value="TrpB-like_PALP_sf"/>
</dbReference>
<dbReference type="AlphaFoldDB" id="A0A7R9ENK4"/>
<dbReference type="Gene3D" id="3.40.50.1100">
    <property type="match status" value="2"/>
</dbReference>
<accession>A0A7R9ENK4</accession>
<sequence length="624" mass="69206">MIQAALTTPKAECMPRSGWIEFKSNKPSGNRLKKKKKANRKLVYKSHLSQVTGMEVYLKKDFLQYTGSGGAVLFYFWKQGRRRWNEVSTLLHAPPPPPLTHTHSPIYKSLTLAEKVEVIKKVEKGLKNKSEMAKAFETPPNTLSTFLKNKQKILSNENESGQDRKRLRGPESPYQENDGKTVTEAEPAIDNWEEVTPDHAISYVDFVIVTRGSLYILRANADSGADRNVSWYFGRSITTGLRGRLDLNHTDHLTVLVHRQLARSAAGRNDVTRLAVLRNFQCPSLVWRGTEEGVGDSTDTEGRVGRPLHVVGPVLCSTCITKHPFKERGARYALLMLSDEKKMKGVISASLGNHALALCYHGKDLKIPVTVVMPIVAPIMKIQSCRQHGASVVVQGDDMGEAKRIAMQLAKERELTYINGYDHPHIMAGQGTLGLEIVEQVPNIDAVVVPVGGGGLIAGVALAVGHLSRACKIKARLNETNKKHTYIKGNGHEKTHFVSKCVEDDSESLFKINETELVDPSIMLFGRKYGEYSKALSSCNHGRSSTIPLDVGVKRFLLDYRHVPHATTGISLAQALMERQLRNHLDLLRASTDANRVQQAKAKQRAAYAGVNSKTSCYYVGDQD</sequence>
<dbReference type="GO" id="GO:0006565">
    <property type="term" value="P:L-serine catabolic process"/>
    <property type="evidence" value="ECO:0007669"/>
    <property type="project" value="TreeGrafter"/>
</dbReference>
<dbReference type="Gene3D" id="1.10.10.60">
    <property type="entry name" value="Homeodomain-like"/>
    <property type="match status" value="1"/>
</dbReference>
<dbReference type="InterPro" id="IPR050147">
    <property type="entry name" value="Ser/Thr_Dehydratase"/>
</dbReference>
<organism evidence="23">
    <name type="scientific">Timema bartmani</name>
    <dbReference type="NCBI Taxonomy" id="61472"/>
    <lineage>
        <taxon>Eukaryota</taxon>
        <taxon>Metazoa</taxon>
        <taxon>Ecdysozoa</taxon>
        <taxon>Arthropoda</taxon>
        <taxon>Hexapoda</taxon>
        <taxon>Insecta</taxon>
        <taxon>Pterygota</taxon>
        <taxon>Neoptera</taxon>
        <taxon>Polyneoptera</taxon>
        <taxon>Phasmatodea</taxon>
        <taxon>Timematodea</taxon>
        <taxon>Timematoidea</taxon>
        <taxon>Timematidae</taxon>
        <taxon>Timema</taxon>
    </lineage>
</organism>
<dbReference type="GO" id="GO:0005634">
    <property type="term" value="C:nucleus"/>
    <property type="evidence" value="ECO:0007669"/>
    <property type="project" value="UniProtKB-SubCell"/>
</dbReference>
<dbReference type="EC" id="4.3.1.17" evidence="4"/>
<dbReference type="Pfam" id="PF00291">
    <property type="entry name" value="PALP"/>
    <property type="match status" value="1"/>
</dbReference>
<dbReference type="SUPFAM" id="SSF46689">
    <property type="entry name" value="Homeodomain-like"/>
    <property type="match status" value="1"/>
</dbReference>
<dbReference type="GO" id="GO:0008721">
    <property type="term" value="F:D-serine ammonia-lyase activity"/>
    <property type="evidence" value="ECO:0007669"/>
    <property type="project" value="UniProtKB-EC"/>
</dbReference>
<comment type="catalytic activity">
    <reaction evidence="11">
        <text>D-serine = pyruvate + NH4(+)</text>
        <dbReference type="Rhea" id="RHEA:13977"/>
        <dbReference type="ChEBI" id="CHEBI:15361"/>
        <dbReference type="ChEBI" id="CHEBI:28938"/>
        <dbReference type="ChEBI" id="CHEBI:35247"/>
        <dbReference type="EC" id="4.3.1.18"/>
    </reaction>
</comment>
<evidence type="ECO:0000256" key="10">
    <source>
        <dbReference type="ARBA" id="ARBA00049406"/>
    </source>
</evidence>
<evidence type="ECO:0000256" key="5">
    <source>
        <dbReference type="ARBA" id="ARBA00022898"/>
    </source>
</evidence>
<dbReference type="InterPro" id="IPR001926">
    <property type="entry name" value="TrpB-like_PALP"/>
</dbReference>
<comment type="catalytic activity">
    <reaction evidence="10">
        <text>L-serine = pyruvate + NH4(+)</text>
        <dbReference type="Rhea" id="RHEA:19169"/>
        <dbReference type="ChEBI" id="CHEBI:15361"/>
        <dbReference type="ChEBI" id="CHEBI:28938"/>
        <dbReference type="ChEBI" id="CHEBI:33384"/>
        <dbReference type="EC" id="4.3.1.17"/>
    </reaction>
</comment>
<dbReference type="InterPro" id="IPR007889">
    <property type="entry name" value="HTH_Psq"/>
</dbReference>
<evidence type="ECO:0000256" key="9">
    <source>
        <dbReference type="ARBA" id="ARBA00042605"/>
    </source>
</evidence>
<dbReference type="Pfam" id="PF04218">
    <property type="entry name" value="CENP-B_N"/>
    <property type="match status" value="1"/>
</dbReference>
<comment type="similarity">
    <text evidence="3">Belongs to the serine/threonine dehydratase family.</text>
</comment>
<evidence type="ECO:0000256" key="11">
    <source>
        <dbReference type="ARBA" id="ARBA00050422"/>
    </source>
</evidence>
<dbReference type="GO" id="GO:0006567">
    <property type="term" value="P:L-threonine catabolic process"/>
    <property type="evidence" value="ECO:0007669"/>
    <property type="project" value="TreeGrafter"/>
</dbReference>
<dbReference type="GO" id="GO:0003941">
    <property type="term" value="F:L-serine ammonia-lyase activity"/>
    <property type="evidence" value="ECO:0007669"/>
    <property type="project" value="UniProtKB-EC"/>
</dbReference>
<evidence type="ECO:0000256" key="8">
    <source>
        <dbReference type="ARBA" id="ARBA00041766"/>
    </source>
</evidence>
<evidence type="ECO:0000256" key="7">
    <source>
        <dbReference type="ARBA" id="ARBA00031418"/>
    </source>
</evidence>
<dbReference type="PANTHER" id="PTHR48078">
    <property type="entry name" value="THREONINE DEHYDRATASE, MITOCHONDRIAL-RELATED"/>
    <property type="match status" value="1"/>
</dbReference>
<evidence type="ECO:0000259" key="22">
    <source>
        <dbReference type="Pfam" id="PF04218"/>
    </source>
</evidence>
<dbReference type="GO" id="GO:0004794">
    <property type="term" value="F:threonine deaminase activity"/>
    <property type="evidence" value="ECO:0007669"/>
    <property type="project" value="TreeGrafter"/>
</dbReference>
<feature type="domain" description="Tryptophan synthase beta chain-like PALP" evidence="21">
    <location>
        <begin position="325"/>
        <end position="473"/>
    </location>
</feature>
<protein>
    <recommendedName>
        <fullName evidence="16">Serine racemase</fullName>
        <ecNumber evidence="4">4.3.1.17</ecNumber>
        <ecNumber evidence="14">4.3.1.18</ecNumber>
        <ecNumber evidence="15">5.1.1.18</ecNumber>
    </recommendedName>
    <alternativeName>
        <fullName evidence="17">D-serine ammonia-lyase</fullName>
    </alternativeName>
    <alternativeName>
        <fullName evidence="19">D-serine dehydratase</fullName>
    </alternativeName>
    <alternativeName>
        <fullName evidence="18">L-serine ammonia-lyase</fullName>
    </alternativeName>
    <alternativeName>
        <fullName evidence="8">L-serine deaminase</fullName>
    </alternativeName>
    <alternativeName>
        <fullName evidence="7">L-serine dehydratase</fullName>
    </alternativeName>
    <alternativeName>
        <fullName evidence="9">L-threonine dehydratase</fullName>
    </alternativeName>
</protein>
<evidence type="ECO:0000256" key="6">
    <source>
        <dbReference type="ARBA" id="ARBA00023239"/>
    </source>
</evidence>
<gene>
    <name evidence="23" type="ORF">TBIB3V08_LOCUS1137</name>
</gene>
<evidence type="ECO:0000256" key="15">
    <source>
        <dbReference type="ARBA" id="ARBA00066592"/>
    </source>
</evidence>
<keyword evidence="6" id="KW-0456">Lyase</keyword>
<dbReference type="FunFam" id="3.40.50.1100:FF:000041">
    <property type="entry name" value="Threonine ammonia-lyase, variant"/>
    <property type="match status" value="1"/>
</dbReference>
<comment type="function">
    <text evidence="13">Catalyzes the synthesis of D-serine from L-serine. D-serine is a key coagonist with glutamate at NMDA receptors. Has dehydratase activity towards both L-serine and D-serine.</text>
</comment>
<feature type="region of interest" description="Disordered" evidence="20">
    <location>
        <begin position="154"/>
        <end position="183"/>
    </location>
</feature>
<evidence type="ECO:0000259" key="21">
    <source>
        <dbReference type="Pfam" id="PF00291"/>
    </source>
</evidence>
<evidence type="ECO:0000256" key="18">
    <source>
        <dbReference type="ARBA" id="ARBA00081060"/>
    </source>
</evidence>
<feature type="domain" description="HTH psq-type" evidence="22">
    <location>
        <begin position="109"/>
        <end position="155"/>
    </location>
</feature>
<evidence type="ECO:0000256" key="16">
    <source>
        <dbReference type="ARBA" id="ARBA00070760"/>
    </source>
</evidence>
<dbReference type="GO" id="GO:0030378">
    <property type="term" value="F:serine racemase activity"/>
    <property type="evidence" value="ECO:0007669"/>
    <property type="project" value="UniProtKB-EC"/>
</dbReference>
<evidence type="ECO:0000256" key="3">
    <source>
        <dbReference type="ARBA" id="ARBA00010869"/>
    </source>
</evidence>
<evidence type="ECO:0000256" key="12">
    <source>
        <dbReference type="ARBA" id="ARBA00051769"/>
    </source>
</evidence>
<evidence type="ECO:0000256" key="20">
    <source>
        <dbReference type="SAM" id="MobiDB-lite"/>
    </source>
</evidence>
<reference evidence="23" key="1">
    <citation type="submission" date="2020-11" db="EMBL/GenBank/DDBJ databases">
        <authorList>
            <person name="Tran Van P."/>
        </authorList>
    </citation>
    <scope>NUCLEOTIDE SEQUENCE</scope>
</reference>
<dbReference type="GO" id="GO:0003677">
    <property type="term" value="F:DNA binding"/>
    <property type="evidence" value="ECO:0007669"/>
    <property type="project" value="InterPro"/>
</dbReference>
<comment type="catalytic activity">
    <reaction evidence="12">
        <text>L-serine = D-serine</text>
        <dbReference type="Rhea" id="RHEA:10980"/>
        <dbReference type="ChEBI" id="CHEBI:33384"/>
        <dbReference type="ChEBI" id="CHEBI:35247"/>
        <dbReference type="EC" id="5.1.1.18"/>
    </reaction>
</comment>
<dbReference type="SUPFAM" id="SSF53686">
    <property type="entry name" value="Tryptophan synthase beta subunit-like PLP-dependent enzymes"/>
    <property type="match status" value="1"/>
</dbReference>
<dbReference type="EC" id="5.1.1.18" evidence="15"/>
<dbReference type="GO" id="GO:0070178">
    <property type="term" value="P:D-serine metabolic process"/>
    <property type="evidence" value="ECO:0007669"/>
    <property type="project" value="UniProtKB-ARBA"/>
</dbReference>
<dbReference type="GO" id="GO:0009097">
    <property type="term" value="P:isoleucine biosynthetic process"/>
    <property type="evidence" value="ECO:0007669"/>
    <property type="project" value="TreeGrafter"/>
</dbReference>
<keyword evidence="5" id="KW-0663">Pyridoxal phosphate</keyword>
<evidence type="ECO:0000256" key="13">
    <source>
        <dbReference type="ARBA" id="ARBA00056426"/>
    </source>
</evidence>